<dbReference type="GO" id="GO:0016020">
    <property type="term" value="C:membrane"/>
    <property type="evidence" value="ECO:0007669"/>
    <property type="project" value="TreeGrafter"/>
</dbReference>
<name>A0A0V1HU48_9BILA</name>
<protein>
    <submittedName>
        <fullName evidence="2">Long-chain-fatty-acid--CoA ligase 1</fullName>
    </submittedName>
</protein>
<dbReference type="GO" id="GO:0005783">
    <property type="term" value="C:endoplasmic reticulum"/>
    <property type="evidence" value="ECO:0007669"/>
    <property type="project" value="TreeGrafter"/>
</dbReference>
<evidence type="ECO:0000313" key="3">
    <source>
        <dbReference type="Proteomes" id="UP000055024"/>
    </source>
</evidence>
<dbReference type="PANTHER" id="PTHR43272">
    <property type="entry name" value="LONG-CHAIN-FATTY-ACID--COA LIGASE"/>
    <property type="match status" value="1"/>
</dbReference>
<gene>
    <name evidence="2" type="primary">Acsl1</name>
    <name evidence="2" type="ORF">T11_2698</name>
</gene>
<dbReference type="AlphaFoldDB" id="A0A0V1HU48"/>
<dbReference type="GO" id="GO:0004467">
    <property type="term" value="F:long-chain fatty acid-CoA ligase activity"/>
    <property type="evidence" value="ECO:0007669"/>
    <property type="project" value="TreeGrafter"/>
</dbReference>
<evidence type="ECO:0000313" key="2">
    <source>
        <dbReference type="EMBL" id="KRZ14057.1"/>
    </source>
</evidence>
<comment type="caution">
    <text evidence="2">The sequence shown here is derived from an EMBL/GenBank/DDBJ whole genome shotgun (WGS) entry which is preliminary data.</text>
</comment>
<dbReference type="Proteomes" id="UP000055024">
    <property type="component" value="Unassembled WGS sequence"/>
</dbReference>
<dbReference type="STRING" id="268475.A0A0V1HU48"/>
<evidence type="ECO:0000256" key="1">
    <source>
        <dbReference type="ARBA" id="ARBA00022598"/>
    </source>
</evidence>
<sequence length="149" mass="16941">MRDKFAARASLSAFKESESSRSSKLIENGQVLEYLSEDCRTMYDVLRQGAKASNNGPCLGYRKKMPDNSRPYVWINFNDVIRRCNNFAQGLLSLGLKPGGETFVGLYSINLPYLSYRKNCHHNQSLCRNPSTHPIRSTVTVFLLYVYSS</sequence>
<keyword evidence="3" id="KW-1185">Reference proteome</keyword>
<dbReference type="EMBL" id="JYDP01000027">
    <property type="protein sequence ID" value="KRZ14057.1"/>
    <property type="molecule type" value="Genomic_DNA"/>
</dbReference>
<organism evidence="2 3">
    <name type="scientific">Trichinella zimbabwensis</name>
    <dbReference type="NCBI Taxonomy" id="268475"/>
    <lineage>
        <taxon>Eukaryota</taxon>
        <taxon>Metazoa</taxon>
        <taxon>Ecdysozoa</taxon>
        <taxon>Nematoda</taxon>
        <taxon>Enoplea</taxon>
        <taxon>Dorylaimia</taxon>
        <taxon>Trichinellida</taxon>
        <taxon>Trichinellidae</taxon>
        <taxon>Trichinella</taxon>
    </lineage>
</organism>
<dbReference type="OrthoDB" id="1700726at2759"/>
<proteinExistence type="predicted"/>
<reference evidence="2 3" key="1">
    <citation type="submission" date="2015-01" db="EMBL/GenBank/DDBJ databases">
        <title>Evolution of Trichinella species and genotypes.</title>
        <authorList>
            <person name="Korhonen P.K."/>
            <person name="Edoardo P."/>
            <person name="Giuseppe L.R."/>
            <person name="Gasser R.B."/>
        </authorList>
    </citation>
    <scope>NUCLEOTIDE SEQUENCE [LARGE SCALE GENOMIC DNA]</scope>
    <source>
        <strain evidence="2">ISS1029</strain>
    </source>
</reference>
<dbReference type="PANTHER" id="PTHR43272:SF107">
    <property type="entry name" value="LONG-CHAIN-FATTY-ACID--COA LIGASE 5"/>
    <property type="match status" value="1"/>
</dbReference>
<keyword evidence="1 2" id="KW-0436">Ligase</keyword>
<dbReference type="SUPFAM" id="SSF56801">
    <property type="entry name" value="Acetyl-CoA synthetase-like"/>
    <property type="match status" value="1"/>
</dbReference>
<accession>A0A0V1HU48</accession>